<dbReference type="InterPro" id="IPR017441">
    <property type="entry name" value="Protein_kinase_ATP_BS"/>
</dbReference>
<evidence type="ECO:0000256" key="4">
    <source>
        <dbReference type="ARBA" id="ARBA00022741"/>
    </source>
</evidence>
<dbReference type="InterPro" id="IPR011009">
    <property type="entry name" value="Kinase-like_dom_sf"/>
</dbReference>
<feature type="binding site" evidence="7">
    <location>
        <position position="39"/>
    </location>
    <ligand>
        <name>ATP</name>
        <dbReference type="ChEBI" id="CHEBI:30616"/>
    </ligand>
</feature>
<feature type="transmembrane region" description="Helical" evidence="9">
    <location>
        <begin position="394"/>
        <end position="415"/>
    </location>
</feature>
<dbReference type="SUPFAM" id="SSF56112">
    <property type="entry name" value="Protein kinase-like (PK-like)"/>
    <property type="match status" value="1"/>
</dbReference>
<keyword evidence="9" id="KW-1133">Transmembrane helix</keyword>
<proteinExistence type="inferred from homology"/>
<evidence type="ECO:0000256" key="7">
    <source>
        <dbReference type="PROSITE-ProRule" id="PRU10141"/>
    </source>
</evidence>
<dbReference type="SMART" id="SM00220">
    <property type="entry name" value="S_TKc"/>
    <property type="match status" value="1"/>
</dbReference>
<gene>
    <name evidence="11" type="ORF">WMN62_16575</name>
</gene>
<evidence type="ECO:0000256" key="8">
    <source>
        <dbReference type="SAM" id="MobiDB-lite"/>
    </source>
</evidence>
<protein>
    <recommendedName>
        <fullName evidence="2">non-specific serine/threonine protein kinase</fullName>
        <ecNumber evidence="2">2.7.11.1</ecNumber>
    </recommendedName>
</protein>
<evidence type="ECO:0000256" key="2">
    <source>
        <dbReference type="ARBA" id="ARBA00012513"/>
    </source>
</evidence>
<dbReference type="RefSeq" id="WP_340197849.1">
    <property type="nucleotide sequence ID" value="NZ_JBBKAP010000076.1"/>
</dbReference>
<dbReference type="Gene3D" id="3.30.200.20">
    <property type="entry name" value="Phosphorylase Kinase, domain 1"/>
    <property type="match status" value="1"/>
</dbReference>
<dbReference type="PANTHER" id="PTHR43671:SF13">
    <property type="entry name" value="SERINE_THREONINE-PROTEIN KINASE NEK2"/>
    <property type="match status" value="1"/>
</dbReference>
<evidence type="ECO:0000256" key="5">
    <source>
        <dbReference type="ARBA" id="ARBA00022777"/>
    </source>
</evidence>
<keyword evidence="9" id="KW-0812">Transmembrane</keyword>
<keyword evidence="9" id="KW-0472">Membrane</keyword>
<feature type="compositionally biased region" description="Polar residues" evidence="8">
    <location>
        <begin position="533"/>
        <end position="543"/>
    </location>
</feature>
<dbReference type="Proteomes" id="UP001370299">
    <property type="component" value="Unassembled WGS sequence"/>
</dbReference>
<dbReference type="EC" id="2.7.11.1" evidence="2"/>
<dbReference type="PROSITE" id="PS00107">
    <property type="entry name" value="PROTEIN_KINASE_ATP"/>
    <property type="match status" value="1"/>
</dbReference>
<evidence type="ECO:0000256" key="9">
    <source>
        <dbReference type="SAM" id="Phobius"/>
    </source>
</evidence>
<feature type="region of interest" description="Disordered" evidence="8">
    <location>
        <begin position="416"/>
        <end position="543"/>
    </location>
</feature>
<comment type="similarity">
    <text evidence="1">Belongs to the protein kinase superfamily. NEK Ser/Thr protein kinase family. NIMA subfamily.</text>
</comment>
<evidence type="ECO:0000313" key="11">
    <source>
        <dbReference type="EMBL" id="MEK0173091.1"/>
    </source>
</evidence>
<dbReference type="PANTHER" id="PTHR43671">
    <property type="entry name" value="SERINE/THREONINE-PROTEIN KINASE NEK"/>
    <property type="match status" value="1"/>
</dbReference>
<name>A0ABU8YEU7_9MICO</name>
<sequence length="543" mass="55349">MEERVFGGRYRVTGTLGHGGMASVYRAVDEQLGREVAVKVFRIGPVDHGERARAESEIQTLATLRSPALVTLYDAALDDADGDSYLVMELVPGSDLATRLREGPLDPTTAARVGAQVADGLSAVHAQGIVHRDVKPANVLLERDGSHVKLADFGIALLRDASRVTGTGTVMGTAAYLAPEQVLAQEITGKADVYALGLVLLECLTGKTPFPGSAIESATARLTRSPEIDQHLPTAWRTLLHVMTAQDPSERPSAGEAAERLRALGRDEPGAATQLLPGGPGTLTAAGAGAAAGAAAAAAATAPMAAHADDATRVMPASGSSRPGGQPGADDATRVMDAQQPNAADDVSTTVLGAQRGAVGPTGGGGGVPPAAPPVRPGSGDDPAKREKRRKGPIITAIVVVVLVLVGIGVAVFALNGDDDGTPAPTDTTSTAPTEQQPSEEEQQPSEEQQQPSQEQQQPSQPAEQQPSEPAEQPSEPAEQPSAPAEPSQEPSVGPEPSAPVSNPVQEPQDGADPADGAADTTTDTSADAGPGNSENAPGQNRG</sequence>
<keyword evidence="5 11" id="KW-0418">Kinase</keyword>
<evidence type="ECO:0000259" key="10">
    <source>
        <dbReference type="PROSITE" id="PS50011"/>
    </source>
</evidence>
<dbReference type="EMBL" id="JBBLYY010000077">
    <property type="protein sequence ID" value="MEK0173091.1"/>
    <property type="molecule type" value="Genomic_DNA"/>
</dbReference>
<evidence type="ECO:0000256" key="3">
    <source>
        <dbReference type="ARBA" id="ARBA00022679"/>
    </source>
</evidence>
<comment type="caution">
    <text evidence="11">The sequence shown here is derived from an EMBL/GenBank/DDBJ whole genome shotgun (WGS) entry which is preliminary data.</text>
</comment>
<feature type="region of interest" description="Disordered" evidence="8">
    <location>
        <begin position="314"/>
        <end position="333"/>
    </location>
</feature>
<evidence type="ECO:0000313" key="12">
    <source>
        <dbReference type="Proteomes" id="UP001370299"/>
    </source>
</evidence>
<evidence type="ECO:0000256" key="6">
    <source>
        <dbReference type="ARBA" id="ARBA00022840"/>
    </source>
</evidence>
<dbReference type="PROSITE" id="PS50011">
    <property type="entry name" value="PROTEIN_KINASE_DOM"/>
    <property type="match status" value="1"/>
</dbReference>
<dbReference type="CDD" id="cd14014">
    <property type="entry name" value="STKc_PknB_like"/>
    <property type="match status" value="1"/>
</dbReference>
<dbReference type="InterPro" id="IPR000719">
    <property type="entry name" value="Prot_kinase_dom"/>
</dbReference>
<keyword evidence="12" id="KW-1185">Reference proteome</keyword>
<feature type="compositionally biased region" description="Low complexity" evidence="8">
    <location>
        <begin position="422"/>
        <end position="437"/>
    </location>
</feature>
<organism evidence="11 12">
    <name type="scientific">Curtobacterium citreum</name>
    <dbReference type="NCBI Taxonomy" id="2036"/>
    <lineage>
        <taxon>Bacteria</taxon>
        <taxon>Bacillati</taxon>
        <taxon>Actinomycetota</taxon>
        <taxon>Actinomycetes</taxon>
        <taxon>Micrococcales</taxon>
        <taxon>Microbacteriaceae</taxon>
        <taxon>Curtobacterium</taxon>
    </lineage>
</organism>
<feature type="domain" description="Protein kinase" evidence="10">
    <location>
        <begin position="10"/>
        <end position="264"/>
    </location>
</feature>
<keyword evidence="4 7" id="KW-0547">Nucleotide-binding</keyword>
<feature type="compositionally biased region" description="Low complexity" evidence="8">
    <location>
        <begin position="446"/>
        <end position="492"/>
    </location>
</feature>
<evidence type="ECO:0000256" key="1">
    <source>
        <dbReference type="ARBA" id="ARBA00010886"/>
    </source>
</evidence>
<dbReference type="PROSITE" id="PS00108">
    <property type="entry name" value="PROTEIN_KINASE_ST"/>
    <property type="match status" value="1"/>
</dbReference>
<keyword evidence="6 7" id="KW-0067">ATP-binding</keyword>
<reference evidence="11 12" key="1">
    <citation type="submission" date="2024-03" db="EMBL/GenBank/DDBJ databases">
        <title>Whole genomes of four grape xylem sap localized bacterial endophytes.</title>
        <authorList>
            <person name="Kumar G."/>
            <person name="Savka M.A."/>
        </authorList>
    </citation>
    <scope>NUCLEOTIDE SEQUENCE [LARGE SCALE GENOMIC DNA]</scope>
    <source>
        <strain evidence="11 12">RIT_GXS8</strain>
    </source>
</reference>
<dbReference type="GO" id="GO:0016301">
    <property type="term" value="F:kinase activity"/>
    <property type="evidence" value="ECO:0007669"/>
    <property type="project" value="UniProtKB-KW"/>
</dbReference>
<accession>A0ABU8YEU7</accession>
<feature type="compositionally biased region" description="Low complexity" evidence="8">
    <location>
        <begin position="511"/>
        <end position="532"/>
    </location>
</feature>
<feature type="region of interest" description="Disordered" evidence="8">
    <location>
        <begin position="355"/>
        <end position="388"/>
    </location>
</feature>
<dbReference type="InterPro" id="IPR008271">
    <property type="entry name" value="Ser/Thr_kinase_AS"/>
</dbReference>
<keyword evidence="3" id="KW-0808">Transferase</keyword>
<dbReference type="InterPro" id="IPR050660">
    <property type="entry name" value="NEK_Ser/Thr_kinase"/>
</dbReference>
<dbReference type="Pfam" id="PF00069">
    <property type="entry name" value="Pkinase"/>
    <property type="match status" value="1"/>
</dbReference>
<dbReference type="Gene3D" id="1.10.510.10">
    <property type="entry name" value="Transferase(Phosphotransferase) domain 1"/>
    <property type="match status" value="1"/>
</dbReference>